<evidence type="ECO:0000256" key="1">
    <source>
        <dbReference type="ARBA" id="ARBA00008136"/>
    </source>
</evidence>
<dbReference type="GO" id="GO:0003697">
    <property type="term" value="F:single-stranded DNA binding"/>
    <property type="evidence" value="ECO:0007669"/>
    <property type="project" value="InterPro"/>
</dbReference>
<dbReference type="SUPFAM" id="SSF143081">
    <property type="entry name" value="BB1717-like"/>
    <property type="match status" value="1"/>
</dbReference>
<dbReference type="OrthoDB" id="9782620at2"/>
<dbReference type="Gene3D" id="3.90.1680.10">
    <property type="entry name" value="SOS response associated peptidase-like"/>
    <property type="match status" value="1"/>
</dbReference>
<dbReference type="Pfam" id="PF02586">
    <property type="entry name" value="SRAP"/>
    <property type="match status" value="1"/>
</dbReference>
<keyword evidence="6" id="KW-0238">DNA-binding</keyword>
<evidence type="ECO:0000256" key="7">
    <source>
        <dbReference type="ARBA" id="ARBA00023239"/>
    </source>
</evidence>
<gene>
    <name evidence="9" type="ORF">EHW97_13085</name>
</gene>
<comment type="similarity">
    <text evidence="1 8">Belongs to the SOS response-associated peptidase family.</text>
</comment>
<name>A0A3N6XXP8_9ACTN</name>
<proteinExistence type="inferred from homology"/>
<dbReference type="Proteomes" id="UP000275225">
    <property type="component" value="Unassembled WGS sequence"/>
</dbReference>
<keyword evidence="5" id="KW-0190">Covalent protein-DNA linkage</keyword>
<dbReference type="GO" id="GO:0106300">
    <property type="term" value="P:protein-DNA covalent cross-linking repair"/>
    <property type="evidence" value="ECO:0007669"/>
    <property type="project" value="InterPro"/>
</dbReference>
<evidence type="ECO:0000313" key="10">
    <source>
        <dbReference type="Proteomes" id="UP000275225"/>
    </source>
</evidence>
<comment type="caution">
    <text evidence="9">The sequence shown here is derived from an EMBL/GenBank/DDBJ whole genome shotgun (WGS) entry which is preliminary data.</text>
</comment>
<dbReference type="EC" id="3.4.-.-" evidence="8"/>
<keyword evidence="2 8" id="KW-0645">Protease</keyword>
<dbReference type="EMBL" id="RQJX01000020">
    <property type="protein sequence ID" value="RQN02494.1"/>
    <property type="molecule type" value="Genomic_DNA"/>
</dbReference>
<sequence>MCGRYATSRTPSTLERDFEASLGDLYTDTGEDYNVAPTKSEPLVVARRDDDAAATRREVVTARWGLIPSWAKDPSIGNRLINARSETVGEKPSFRKAFARRRALVPADGFYEWYQPQPRDGEAKPRKQPFYLTGREGQALALAGLYEFWKDPEGQWVLSYTILTTSAEGDDGRIHDRAPLLVPADLQEAWLDPGQEGAGVLGELLPATPGVLDLWPVSTAVNNVRNNGRELIEPLPME</sequence>
<dbReference type="PANTHER" id="PTHR13604:SF0">
    <property type="entry name" value="ABASIC SITE PROCESSING PROTEIN HMCES"/>
    <property type="match status" value="1"/>
</dbReference>
<dbReference type="GO" id="GO:0006508">
    <property type="term" value="P:proteolysis"/>
    <property type="evidence" value="ECO:0007669"/>
    <property type="project" value="UniProtKB-KW"/>
</dbReference>
<evidence type="ECO:0000256" key="3">
    <source>
        <dbReference type="ARBA" id="ARBA00022763"/>
    </source>
</evidence>
<evidence type="ECO:0000313" key="9">
    <source>
        <dbReference type="EMBL" id="RQN02494.1"/>
    </source>
</evidence>
<protein>
    <recommendedName>
        <fullName evidence="8">Abasic site processing protein</fullName>
        <ecNumber evidence="8">3.4.-.-</ecNumber>
    </recommendedName>
</protein>
<evidence type="ECO:0000256" key="5">
    <source>
        <dbReference type="ARBA" id="ARBA00023124"/>
    </source>
</evidence>
<dbReference type="GO" id="GO:0016829">
    <property type="term" value="F:lyase activity"/>
    <property type="evidence" value="ECO:0007669"/>
    <property type="project" value="UniProtKB-KW"/>
</dbReference>
<dbReference type="AlphaFoldDB" id="A0A3N6XXP8"/>
<keyword evidence="7" id="KW-0456">Lyase</keyword>
<keyword evidence="3" id="KW-0227">DNA damage</keyword>
<evidence type="ECO:0000256" key="8">
    <source>
        <dbReference type="RuleBase" id="RU364100"/>
    </source>
</evidence>
<dbReference type="RefSeq" id="WP_124237624.1">
    <property type="nucleotide sequence ID" value="NZ_JBHUFI010000011.1"/>
</dbReference>
<organism evidence="9 10">
    <name type="scientific">Aeromicrobium camelliae</name>
    <dbReference type="NCBI Taxonomy" id="1538144"/>
    <lineage>
        <taxon>Bacteria</taxon>
        <taxon>Bacillati</taxon>
        <taxon>Actinomycetota</taxon>
        <taxon>Actinomycetes</taxon>
        <taxon>Propionibacteriales</taxon>
        <taxon>Nocardioidaceae</taxon>
        <taxon>Aeromicrobium</taxon>
    </lineage>
</organism>
<evidence type="ECO:0000256" key="2">
    <source>
        <dbReference type="ARBA" id="ARBA00022670"/>
    </source>
</evidence>
<dbReference type="PANTHER" id="PTHR13604">
    <property type="entry name" value="DC12-RELATED"/>
    <property type="match status" value="1"/>
</dbReference>
<evidence type="ECO:0000256" key="4">
    <source>
        <dbReference type="ARBA" id="ARBA00022801"/>
    </source>
</evidence>
<accession>A0A3N6XXP8</accession>
<keyword evidence="10" id="KW-1185">Reference proteome</keyword>
<dbReference type="GO" id="GO:0008233">
    <property type="term" value="F:peptidase activity"/>
    <property type="evidence" value="ECO:0007669"/>
    <property type="project" value="UniProtKB-KW"/>
</dbReference>
<dbReference type="InterPro" id="IPR003738">
    <property type="entry name" value="SRAP"/>
</dbReference>
<dbReference type="InterPro" id="IPR036590">
    <property type="entry name" value="SRAP-like"/>
</dbReference>
<reference evidence="9 10" key="1">
    <citation type="submission" date="2018-11" db="EMBL/GenBank/DDBJ databases">
        <authorList>
            <person name="Li F."/>
        </authorList>
    </citation>
    <scope>NUCLEOTIDE SEQUENCE [LARGE SCALE GENOMIC DNA]</scope>
    <source>
        <strain evidence="9 10">YS17T</strain>
    </source>
</reference>
<evidence type="ECO:0000256" key="6">
    <source>
        <dbReference type="ARBA" id="ARBA00023125"/>
    </source>
</evidence>
<keyword evidence="4 8" id="KW-0378">Hydrolase</keyword>